<dbReference type="SUPFAM" id="SSF48726">
    <property type="entry name" value="Immunoglobulin"/>
    <property type="match status" value="3"/>
</dbReference>
<gene>
    <name evidence="5" type="ORF">V5799_003944</name>
</gene>
<dbReference type="GO" id="GO:0016020">
    <property type="term" value="C:membrane"/>
    <property type="evidence" value="ECO:0007669"/>
    <property type="project" value="UniProtKB-SubCell"/>
</dbReference>
<dbReference type="InterPro" id="IPR003599">
    <property type="entry name" value="Ig_sub"/>
</dbReference>
<dbReference type="PANTHER" id="PTHR23278:SF19">
    <property type="entry name" value="OBSCURIN"/>
    <property type="match status" value="1"/>
</dbReference>
<dbReference type="PROSITE" id="PS50835">
    <property type="entry name" value="IG_LIKE"/>
    <property type="match status" value="2"/>
</dbReference>
<dbReference type="InterPro" id="IPR013162">
    <property type="entry name" value="CD80_C2-set"/>
</dbReference>
<evidence type="ECO:0000256" key="1">
    <source>
        <dbReference type="ARBA" id="ARBA00004167"/>
    </source>
</evidence>
<dbReference type="SMART" id="SM00408">
    <property type="entry name" value="IGc2"/>
    <property type="match status" value="1"/>
</dbReference>
<proteinExistence type="predicted"/>
<comment type="caution">
    <text evidence="5">The sequence shown here is derived from an EMBL/GenBank/DDBJ whole genome shotgun (WGS) entry which is preliminary data.</text>
</comment>
<dbReference type="InterPro" id="IPR036179">
    <property type="entry name" value="Ig-like_dom_sf"/>
</dbReference>
<dbReference type="SMART" id="SM00409">
    <property type="entry name" value="IG"/>
    <property type="match status" value="1"/>
</dbReference>
<name>A0AAQ4D7I3_AMBAM</name>
<dbReference type="Pfam" id="PF13927">
    <property type="entry name" value="Ig_3"/>
    <property type="match status" value="1"/>
</dbReference>
<keyword evidence="2" id="KW-0472">Membrane</keyword>
<sequence>MPAEFHCRALGSRPAAQLSWWLDDVRLDPFFHEESDTGNDSFSVLLLTPTAQDHGKTVRCLAANPRWPQKPLEAAWALDVQYPPNVTLLLGRGLHEPVIEEGRDVYLECLTSANPAADVFQWFHRGLPLEPGNSTVSTDHSQRQQQSPLVAGPYLVMRRVRPSHAGAYACEASNPLASVRSNTVHLTVQYSPRCERIWSSPSTGGNETLVHCSVRALPDDELSFSWSVRDAQGEQPAAKRGALLLPSPGYNGTTLSVLRVPHRAFATAGDVTIYCRARNAVGQQSSPCVLAVDATEKPSQLRDCSVSNQSDERLLVSCRQPDPRPGQRFVLEVHGVSQQSPQLPQPPLANLSSERPTFWIPSLEPGAACRLVLYAVSATGARGPAVRLSLQADPYTAPLASAAIINLCST</sequence>
<evidence type="ECO:0000259" key="4">
    <source>
        <dbReference type="PROSITE" id="PS50835"/>
    </source>
</evidence>
<dbReference type="CDD" id="cd00096">
    <property type="entry name" value="Ig"/>
    <property type="match status" value="1"/>
</dbReference>
<accession>A0AAQ4D7I3</accession>
<evidence type="ECO:0000313" key="6">
    <source>
        <dbReference type="Proteomes" id="UP001321473"/>
    </source>
</evidence>
<comment type="subcellular location">
    <subcellularLocation>
        <location evidence="1">Membrane</location>
        <topology evidence="1">Single-pass membrane protein</topology>
    </subcellularLocation>
</comment>
<dbReference type="InterPro" id="IPR003598">
    <property type="entry name" value="Ig_sub2"/>
</dbReference>
<evidence type="ECO:0000256" key="3">
    <source>
        <dbReference type="ARBA" id="ARBA00023157"/>
    </source>
</evidence>
<keyword evidence="3" id="KW-1015">Disulfide bond</keyword>
<dbReference type="EMBL" id="JARKHS020034145">
    <property type="protein sequence ID" value="KAK8758423.1"/>
    <property type="molecule type" value="Genomic_DNA"/>
</dbReference>
<reference evidence="5 6" key="1">
    <citation type="journal article" date="2023" name="Arcadia Sci">
        <title>De novo assembly of a long-read Amblyomma americanum tick genome.</title>
        <authorList>
            <person name="Chou S."/>
            <person name="Poskanzer K.E."/>
            <person name="Rollins M."/>
            <person name="Thuy-Boun P.S."/>
        </authorList>
    </citation>
    <scope>NUCLEOTIDE SEQUENCE [LARGE SCALE GENOMIC DNA]</scope>
    <source>
        <strain evidence="5">F_SG_1</strain>
        <tissue evidence="5">Salivary glands</tissue>
    </source>
</reference>
<evidence type="ECO:0000256" key="2">
    <source>
        <dbReference type="ARBA" id="ARBA00023136"/>
    </source>
</evidence>
<feature type="domain" description="Ig-like" evidence="4">
    <location>
        <begin position="84"/>
        <end position="187"/>
    </location>
</feature>
<dbReference type="InterPro" id="IPR007110">
    <property type="entry name" value="Ig-like_dom"/>
</dbReference>
<dbReference type="InterPro" id="IPR013783">
    <property type="entry name" value="Ig-like_fold"/>
</dbReference>
<keyword evidence="6" id="KW-1185">Reference proteome</keyword>
<protein>
    <recommendedName>
        <fullName evidence="4">Ig-like domain-containing protein</fullName>
    </recommendedName>
</protein>
<dbReference type="PANTHER" id="PTHR23278">
    <property type="entry name" value="SIDESTEP PROTEIN"/>
    <property type="match status" value="1"/>
</dbReference>
<dbReference type="Gene3D" id="2.60.40.10">
    <property type="entry name" value="Immunoglobulins"/>
    <property type="match status" value="2"/>
</dbReference>
<dbReference type="AlphaFoldDB" id="A0AAQ4D7I3"/>
<dbReference type="Pfam" id="PF08205">
    <property type="entry name" value="C2-set_2"/>
    <property type="match status" value="1"/>
</dbReference>
<evidence type="ECO:0000313" key="5">
    <source>
        <dbReference type="EMBL" id="KAK8758423.1"/>
    </source>
</evidence>
<feature type="domain" description="Ig-like" evidence="4">
    <location>
        <begin position="1"/>
        <end position="64"/>
    </location>
</feature>
<dbReference type="Proteomes" id="UP001321473">
    <property type="component" value="Unassembled WGS sequence"/>
</dbReference>
<organism evidence="5 6">
    <name type="scientific">Amblyomma americanum</name>
    <name type="common">Lone star tick</name>
    <dbReference type="NCBI Taxonomy" id="6943"/>
    <lineage>
        <taxon>Eukaryota</taxon>
        <taxon>Metazoa</taxon>
        <taxon>Ecdysozoa</taxon>
        <taxon>Arthropoda</taxon>
        <taxon>Chelicerata</taxon>
        <taxon>Arachnida</taxon>
        <taxon>Acari</taxon>
        <taxon>Parasitiformes</taxon>
        <taxon>Ixodida</taxon>
        <taxon>Ixodoidea</taxon>
        <taxon>Ixodidae</taxon>
        <taxon>Amblyomminae</taxon>
        <taxon>Amblyomma</taxon>
    </lineage>
</organism>